<sequence length="298" mass="33392">MQSTTWRLTFDQRQHRQRTFPPLAWVYACDLERPRTTTPRTPRTPPRLVTPRLPDLQHLYLPSVSLSLSPLQLTPPTHTPNPPSRSGNPVQTRVAVSDPAAWLGTPRAGALRSPVLLPPPLCLENREDQQRGRSHDARGDRSPNPMHRTALTQTPQPNLQRQRISQPYRMEQDLPVSPVARGQPKVSSPLHLQLSAPFSPLAVFPPRPTQITRPSASPTTGKTYPPISPSSPNPTGLVPPAQLSHHPPMPRLTPAQIRNLLDFLERADLEIERGCARVSEDLGEVRRELARVRQMKRS</sequence>
<gene>
    <name evidence="2" type="ORF">DACRYDRAFT_103255</name>
</gene>
<feature type="region of interest" description="Disordered" evidence="1">
    <location>
        <begin position="71"/>
        <end position="92"/>
    </location>
</feature>
<organism evidence="2 3">
    <name type="scientific">Dacryopinax primogenitus (strain DJM 731)</name>
    <name type="common">Brown rot fungus</name>
    <dbReference type="NCBI Taxonomy" id="1858805"/>
    <lineage>
        <taxon>Eukaryota</taxon>
        <taxon>Fungi</taxon>
        <taxon>Dikarya</taxon>
        <taxon>Basidiomycota</taxon>
        <taxon>Agaricomycotina</taxon>
        <taxon>Dacrymycetes</taxon>
        <taxon>Dacrymycetales</taxon>
        <taxon>Dacrymycetaceae</taxon>
        <taxon>Dacryopinax</taxon>
    </lineage>
</organism>
<dbReference type="HOGENOM" id="CLU_933908_0_0_1"/>
<name>M5GFH8_DACPD</name>
<proteinExistence type="predicted"/>
<dbReference type="PROSITE" id="PS51257">
    <property type="entry name" value="PROKAR_LIPOPROTEIN"/>
    <property type="match status" value="1"/>
</dbReference>
<feature type="compositionally biased region" description="Basic and acidic residues" evidence="1">
    <location>
        <begin position="124"/>
        <end position="141"/>
    </location>
</feature>
<feature type="compositionally biased region" description="Polar residues" evidence="1">
    <location>
        <begin position="150"/>
        <end position="160"/>
    </location>
</feature>
<evidence type="ECO:0000313" key="3">
    <source>
        <dbReference type="Proteomes" id="UP000030653"/>
    </source>
</evidence>
<dbReference type="AlphaFoldDB" id="M5GFH8"/>
<feature type="compositionally biased region" description="Polar residues" evidence="1">
    <location>
        <begin position="209"/>
        <end position="222"/>
    </location>
</feature>
<dbReference type="RefSeq" id="XP_040633201.1">
    <property type="nucleotide sequence ID" value="XM_040767732.1"/>
</dbReference>
<feature type="region of interest" description="Disordered" evidence="1">
    <location>
        <begin position="113"/>
        <end position="160"/>
    </location>
</feature>
<dbReference type="Proteomes" id="UP000030653">
    <property type="component" value="Unassembled WGS sequence"/>
</dbReference>
<reference evidence="2 3" key="1">
    <citation type="journal article" date="2012" name="Science">
        <title>The Paleozoic origin of enzymatic lignin decomposition reconstructed from 31 fungal genomes.</title>
        <authorList>
            <person name="Floudas D."/>
            <person name="Binder M."/>
            <person name="Riley R."/>
            <person name="Barry K."/>
            <person name="Blanchette R.A."/>
            <person name="Henrissat B."/>
            <person name="Martinez A.T."/>
            <person name="Otillar R."/>
            <person name="Spatafora J.W."/>
            <person name="Yadav J.S."/>
            <person name="Aerts A."/>
            <person name="Benoit I."/>
            <person name="Boyd A."/>
            <person name="Carlson A."/>
            <person name="Copeland A."/>
            <person name="Coutinho P.M."/>
            <person name="de Vries R.P."/>
            <person name="Ferreira P."/>
            <person name="Findley K."/>
            <person name="Foster B."/>
            <person name="Gaskell J."/>
            <person name="Glotzer D."/>
            <person name="Gorecki P."/>
            <person name="Heitman J."/>
            <person name="Hesse C."/>
            <person name="Hori C."/>
            <person name="Igarashi K."/>
            <person name="Jurgens J.A."/>
            <person name="Kallen N."/>
            <person name="Kersten P."/>
            <person name="Kohler A."/>
            <person name="Kuees U."/>
            <person name="Kumar T.K.A."/>
            <person name="Kuo A."/>
            <person name="LaButti K."/>
            <person name="Larrondo L.F."/>
            <person name="Lindquist E."/>
            <person name="Ling A."/>
            <person name="Lombard V."/>
            <person name="Lucas S."/>
            <person name="Lundell T."/>
            <person name="Martin R."/>
            <person name="McLaughlin D.J."/>
            <person name="Morgenstern I."/>
            <person name="Morin E."/>
            <person name="Murat C."/>
            <person name="Nagy L.G."/>
            <person name="Nolan M."/>
            <person name="Ohm R.A."/>
            <person name="Patyshakuliyeva A."/>
            <person name="Rokas A."/>
            <person name="Ruiz-Duenas F.J."/>
            <person name="Sabat G."/>
            <person name="Salamov A."/>
            <person name="Samejima M."/>
            <person name="Schmutz J."/>
            <person name="Slot J.C."/>
            <person name="St John F."/>
            <person name="Stenlid J."/>
            <person name="Sun H."/>
            <person name="Sun S."/>
            <person name="Syed K."/>
            <person name="Tsang A."/>
            <person name="Wiebenga A."/>
            <person name="Young D."/>
            <person name="Pisabarro A."/>
            <person name="Eastwood D.C."/>
            <person name="Martin F."/>
            <person name="Cullen D."/>
            <person name="Grigoriev I.V."/>
            <person name="Hibbett D.S."/>
        </authorList>
    </citation>
    <scope>NUCLEOTIDE SEQUENCE [LARGE SCALE GENOMIC DNA]</scope>
    <source>
        <strain evidence="2 3">DJM-731 SS1</strain>
    </source>
</reference>
<keyword evidence="3" id="KW-1185">Reference proteome</keyword>
<evidence type="ECO:0000313" key="2">
    <source>
        <dbReference type="EMBL" id="EJU06307.1"/>
    </source>
</evidence>
<evidence type="ECO:0000256" key="1">
    <source>
        <dbReference type="SAM" id="MobiDB-lite"/>
    </source>
</evidence>
<dbReference type="EMBL" id="JH795855">
    <property type="protein sequence ID" value="EJU06307.1"/>
    <property type="molecule type" value="Genomic_DNA"/>
</dbReference>
<feature type="region of interest" description="Disordered" evidence="1">
    <location>
        <begin position="203"/>
        <end position="235"/>
    </location>
</feature>
<accession>M5GFH8</accession>
<dbReference type="GeneID" id="63682794"/>
<protein>
    <submittedName>
        <fullName evidence="2">Uncharacterized protein</fullName>
    </submittedName>
</protein>